<reference evidence="1 2" key="1">
    <citation type="journal article" date="2020" name="Microb. Ecol.">
        <title>Ecogenomics of the Marine Benthic Filamentous Cyanobacterium Adonisia.</title>
        <authorList>
            <person name="Walter J.M."/>
            <person name="Coutinho F.H."/>
            <person name="Leomil L."/>
            <person name="Hargreaves P.I."/>
            <person name="Campeao M.E."/>
            <person name="Vieira V.V."/>
            <person name="Silva B.S."/>
            <person name="Fistarol G.O."/>
            <person name="Salomon P.S."/>
            <person name="Sawabe T."/>
            <person name="Mino S."/>
            <person name="Hosokawa M."/>
            <person name="Miyashita H."/>
            <person name="Maruyama F."/>
            <person name="van Verk M.C."/>
            <person name="Dutilh B.E."/>
            <person name="Thompson C.C."/>
            <person name="Thompson F.L."/>
        </authorList>
    </citation>
    <scope>NUCLEOTIDE SEQUENCE [LARGE SCALE GENOMIC DNA]</scope>
    <source>
        <strain evidence="1 2">CCMR0082</strain>
    </source>
</reference>
<evidence type="ECO:0000313" key="2">
    <source>
        <dbReference type="Proteomes" id="UP000473574"/>
    </source>
</evidence>
<dbReference type="RefSeq" id="WP_163671287.1">
    <property type="nucleotide sequence ID" value="NZ_QZCE01000002.1"/>
</dbReference>
<evidence type="ECO:0000313" key="1">
    <source>
        <dbReference type="EMBL" id="NEZ68027.1"/>
    </source>
</evidence>
<accession>A0A6M0SHN8</accession>
<sequence length="62" mass="7390">MKTTTYGLYSRESLHRLEHYRPTHHWYWALKRKADTEAQSQPMTGVGWPSTLPSVDLKLFRE</sequence>
<dbReference type="EMBL" id="QZCE01000002">
    <property type="protein sequence ID" value="NEZ68027.1"/>
    <property type="molecule type" value="Genomic_DNA"/>
</dbReference>
<dbReference type="Proteomes" id="UP000473574">
    <property type="component" value="Unassembled WGS sequence"/>
</dbReference>
<protein>
    <submittedName>
        <fullName evidence="1">Uncharacterized protein</fullName>
    </submittedName>
</protein>
<organism evidence="1 2">
    <name type="scientific">Adonisia turfae CCMR0082</name>
    <dbReference type="NCBI Taxonomy" id="2304604"/>
    <lineage>
        <taxon>Bacteria</taxon>
        <taxon>Bacillati</taxon>
        <taxon>Cyanobacteriota</taxon>
        <taxon>Adonisia</taxon>
        <taxon>Adonisia turfae</taxon>
    </lineage>
</organism>
<dbReference type="AlphaFoldDB" id="A0A6M0SHN8"/>
<name>A0A6M0SHN8_9CYAN</name>
<proteinExistence type="predicted"/>
<comment type="caution">
    <text evidence="1">The sequence shown here is derived from an EMBL/GenBank/DDBJ whole genome shotgun (WGS) entry which is preliminary data.</text>
</comment>
<gene>
    <name evidence="1" type="ORF">D0962_35750</name>
</gene>